<evidence type="ECO:0000256" key="1">
    <source>
        <dbReference type="ARBA" id="ARBA00008314"/>
    </source>
</evidence>
<feature type="region of interest" description="Disordered" evidence="11">
    <location>
        <begin position="2389"/>
        <end position="2434"/>
    </location>
</feature>
<keyword evidence="6 9" id="KW-0505">Motor protein</keyword>
<evidence type="ECO:0000259" key="13">
    <source>
        <dbReference type="PROSITE" id="PS51844"/>
    </source>
</evidence>
<dbReference type="Gene3D" id="1.10.10.820">
    <property type="match status" value="1"/>
</dbReference>
<dbReference type="GO" id="GO:0016020">
    <property type="term" value="C:membrane"/>
    <property type="evidence" value="ECO:0007669"/>
    <property type="project" value="TreeGrafter"/>
</dbReference>
<evidence type="ECO:0000313" key="14">
    <source>
        <dbReference type="EMBL" id="KAK6956403.1"/>
    </source>
</evidence>
<feature type="domain" description="Myosin N-terminal SH3-like" evidence="13">
    <location>
        <begin position="117"/>
        <end position="167"/>
    </location>
</feature>
<dbReference type="PRINTS" id="PR00193">
    <property type="entry name" value="MYOSINHEAVY"/>
</dbReference>
<dbReference type="Gene3D" id="4.10.270.10">
    <property type="entry name" value="Myosin, subunit A"/>
    <property type="match status" value="1"/>
</dbReference>
<dbReference type="PROSITE" id="PS51456">
    <property type="entry name" value="MYOSIN_MOTOR"/>
    <property type="match status" value="1"/>
</dbReference>
<organism evidence="14 15">
    <name type="scientific">Daldinia eschscholtzii</name>
    <dbReference type="NCBI Taxonomy" id="292717"/>
    <lineage>
        <taxon>Eukaryota</taxon>
        <taxon>Fungi</taxon>
        <taxon>Dikarya</taxon>
        <taxon>Ascomycota</taxon>
        <taxon>Pezizomycotina</taxon>
        <taxon>Sordariomycetes</taxon>
        <taxon>Xylariomycetidae</taxon>
        <taxon>Xylariales</taxon>
        <taxon>Hypoxylaceae</taxon>
        <taxon>Daldinia</taxon>
    </lineage>
</organism>
<reference evidence="14 15" key="1">
    <citation type="journal article" date="2024" name="Front Chem Biol">
        <title>Unveiling the potential of Daldinia eschscholtzii MFLUCC 19-0629 through bioactivity and bioinformatics studies for enhanced sustainable agriculture production.</title>
        <authorList>
            <person name="Brooks S."/>
            <person name="Weaver J.A."/>
            <person name="Klomchit A."/>
            <person name="Alharthi S.A."/>
            <person name="Onlamun T."/>
            <person name="Nurani R."/>
            <person name="Vong T.K."/>
            <person name="Alberti F."/>
            <person name="Greco C."/>
        </authorList>
    </citation>
    <scope>NUCLEOTIDE SEQUENCE [LARGE SCALE GENOMIC DNA]</scope>
    <source>
        <strain evidence="14">MFLUCC 19-0629</strain>
    </source>
</reference>
<dbReference type="InterPro" id="IPR036961">
    <property type="entry name" value="Kinesin_motor_dom_sf"/>
</dbReference>
<dbReference type="SUPFAM" id="SSF90257">
    <property type="entry name" value="Myosin rod fragments"/>
    <property type="match status" value="1"/>
</dbReference>
<dbReference type="Gene3D" id="3.30.70.1590">
    <property type="match status" value="1"/>
</dbReference>
<evidence type="ECO:0000313" key="15">
    <source>
        <dbReference type="Proteomes" id="UP001369815"/>
    </source>
</evidence>
<dbReference type="SMART" id="SM00242">
    <property type="entry name" value="MYSc"/>
    <property type="match status" value="1"/>
</dbReference>
<evidence type="ECO:0000256" key="2">
    <source>
        <dbReference type="ARBA" id="ARBA00022741"/>
    </source>
</evidence>
<dbReference type="Pfam" id="PF02736">
    <property type="entry name" value="Myosin_N"/>
    <property type="match status" value="1"/>
</dbReference>
<dbReference type="PROSITE" id="PS51844">
    <property type="entry name" value="SH3_LIKE"/>
    <property type="match status" value="1"/>
</dbReference>
<feature type="binding site" evidence="9">
    <location>
        <begin position="264"/>
        <end position="271"/>
    </location>
    <ligand>
        <name>ATP</name>
        <dbReference type="ChEBI" id="CHEBI:30616"/>
    </ligand>
</feature>
<dbReference type="InterPro" id="IPR004009">
    <property type="entry name" value="SH3_Myosin"/>
</dbReference>
<comment type="similarity">
    <text evidence="1 9">Belongs to the TRAFAC class myosin-kinesin ATPase superfamily. Myosin family.</text>
</comment>
<dbReference type="InterPro" id="IPR055914">
    <property type="entry name" value="DUF7491"/>
</dbReference>
<feature type="domain" description="Myosin motor" evidence="12">
    <location>
        <begin position="171"/>
        <end position="865"/>
    </location>
</feature>
<feature type="region of interest" description="Disordered" evidence="11">
    <location>
        <begin position="1653"/>
        <end position="1679"/>
    </location>
</feature>
<evidence type="ECO:0000256" key="3">
    <source>
        <dbReference type="ARBA" id="ARBA00022840"/>
    </source>
</evidence>
<gene>
    <name evidence="14" type="ORF">Daesc_001680</name>
</gene>
<dbReference type="Pfam" id="PF24319">
    <property type="entry name" value="DUF7491"/>
    <property type="match status" value="1"/>
</dbReference>
<comment type="subunit">
    <text evidence="8">Binds to cdc4 and rlc1.</text>
</comment>
<feature type="compositionally biased region" description="Basic and acidic residues" evidence="11">
    <location>
        <begin position="94"/>
        <end position="110"/>
    </location>
</feature>
<feature type="compositionally biased region" description="Polar residues" evidence="11">
    <location>
        <begin position="33"/>
        <end position="44"/>
    </location>
</feature>
<dbReference type="GO" id="GO:1903475">
    <property type="term" value="P:mitotic actomyosin contractile ring assembly"/>
    <property type="evidence" value="ECO:0007669"/>
    <property type="project" value="UniProtKB-ARBA"/>
</dbReference>
<dbReference type="InterPro" id="IPR008989">
    <property type="entry name" value="Myosin_S1_N"/>
</dbReference>
<dbReference type="GO" id="GO:0120104">
    <property type="term" value="C:mitotic actomyosin contractile ring, proximal layer"/>
    <property type="evidence" value="ECO:0007669"/>
    <property type="project" value="UniProtKB-ARBA"/>
</dbReference>
<feature type="region of interest" description="Disordered" evidence="11">
    <location>
        <begin position="1348"/>
        <end position="1371"/>
    </location>
</feature>
<keyword evidence="2 9" id="KW-0547">Nucleotide-binding</keyword>
<dbReference type="FunFam" id="1.20.58.530:FF:000001">
    <property type="entry name" value="Myosin heavy chain"/>
    <property type="match status" value="1"/>
</dbReference>
<dbReference type="FunFam" id="1.20.120.720:FF:000001">
    <property type="entry name" value="Myosin heavy chain, muscle"/>
    <property type="match status" value="1"/>
</dbReference>
<evidence type="ECO:0000259" key="12">
    <source>
        <dbReference type="PROSITE" id="PS51456"/>
    </source>
</evidence>
<dbReference type="Pfam" id="PF00063">
    <property type="entry name" value="Myosin_head"/>
    <property type="match status" value="1"/>
</dbReference>
<dbReference type="Gene3D" id="1.20.120.720">
    <property type="entry name" value="Myosin VI head, motor domain, U50 subdomain"/>
    <property type="match status" value="1"/>
</dbReference>
<dbReference type="FunFam" id="1.10.10.820:FF:000001">
    <property type="entry name" value="Myosin heavy chain"/>
    <property type="match status" value="1"/>
</dbReference>
<feature type="region of interest" description="Disordered" evidence="11">
    <location>
        <begin position="1"/>
        <end position="110"/>
    </location>
</feature>
<evidence type="ECO:0000256" key="5">
    <source>
        <dbReference type="ARBA" id="ARBA00023123"/>
    </source>
</evidence>
<dbReference type="InterPro" id="IPR001609">
    <property type="entry name" value="Myosin_head_motor_dom-like"/>
</dbReference>
<evidence type="ECO:0000256" key="9">
    <source>
        <dbReference type="PROSITE-ProRule" id="PRU00782"/>
    </source>
</evidence>
<comment type="caution">
    <text evidence="14">The sequence shown here is derived from an EMBL/GenBank/DDBJ whole genome shotgun (WGS) entry which is preliminary data.</text>
</comment>
<dbReference type="SUPFAM" id="SSF52540">
    <property type="entry name" value="P-loop containing nucleoside triphosphate hydrolases"/>
    <property type="match status" value="1"/>
</dbReference>
<dbReference type="GO" id="GO:0051015">
    <property type="term" value="F:actin filament binding"/>
    <property type="evidence" value="ECO:0007669"/>
    <property type="project" value="InterPro"/>
</dbReference>
<evidence type="ECO:0000256" key="7">
    <source>
        <dbReference type="ARBA" id="ARBA00023203"/>
    </source>
</evidence>
<keyword evidence="7 9" id="KW-0009">Actin-binding</keyword>
<sequence>MSVRNNPFMRKASPSPSPSPGPSGVGRPKSAIFPSQSNALTRATTPPAHNRTQSQASVAAANLLPVGTNGPRPHRVDSRSNGPNSTTFAPSFIKAEEDRRRRSLDPVKGIEGENDFSGKRYVWLKDPQAAFVKGWIVEELGEGRILVQCDDGSQREVESESVDKVNPAKFDKANDMAELTHLNEASVVHNLHMRYQADLIYTYSGLFLVTVNPYCPLPIYTNEFVNRYKGRSREDTKPHIFAMADEAFRNLVGEGENQSILVTGESGAGKTENTKKVIQYLAAVAHSESPTKSRGQHSTLSQQILRANPILEAFGNAQTVRNNNSSRFGKFIRIEFTRNGAIAGAFIDWYLLEKSRVVRVNPQERNYHIFYQLLTGADKQMRREFLLDEFEVQDFAYTREGHDTISGVSDIDEWESLLEAFDVMGFSDSEQKSILRTVAAVLHLGNITVVKESRMADQARLAPDAKEVAARVCKLLGISLEPFLQGLLHPKVKAGREWVEKVQTPEQVRLGIDALAKGIYERGFADLVTSINRQFDRTGLGIDDSHFIGVLDIAGFEIFEENSFEQLCINYTNEKLQQFFNHHMFVLEQEEYAREQIEWQFIDFGRDLQPTIDLIELPNPIGIFSCLDEDSVMPKATDKSFTEKLNSLWDKKSNKYRPSRPGARQGFILTHYAAEVEYSTEGWLEKNKDPLNDNITRLLAASTDKHIANLFSDCADTDDDNTTSRSRVKKGLFRTVAQRHKEQLSSLMSQLNSTHPHFVRCILPNHKKRPKQFNALLVLDQLRCNGVLEGIRIARTGFPNRLSFAEFRQRYEVLCKDILKGHMDGQAVAALMLDKLGIDRSLFRVGLTKVFFRSGVLAELEEQRDALITEIMSRFQSVARGYIKRRLAFKRLYRTEATRVIQRNFNVYLDLCENPWWQLLIKMKPLLGATRTAIEVKRRDEKIKQLNDKMRQETENRTRLEEERRSCHAELMRTQQILESERALALDKEEIFKRLQLRESELEEELKGAIEDQEKLESQLDDLLSAKKRAEQEVDKYRAQLEQAAALISRLEEEKSELDVRVRNLEEEIEALSRKQADRSAQEAALEDEVKMLQSQLSLKDRKLRDVEGKLLKAEQDGDIKFAATQKELQSLRSREQRLTRENREALQQLSELSKTSTDYEELVRKKESELAILRSDNKKFQMEQRNFDDLKKTLNSEKEKMADRLREVQAEMVAMKSQHSQLQREAEDAKQLLQARLSEDAQANQNREVLESQIKDLKNELYKVQMDLSRERQSRDDVALLAEHKYQALQEEHDRLKDSKITIEKELYLQQDTLRRTMEARATAEKERDEARDEIRRLRIAKTQAEEARLNAEEAGERNATRAAREREASLQKDLDATAERLRWFEGECEKLNREIEDLNKFMIESGEYGLKNDQAKERLERELVTVKGRLTASENDNRALLNKLQQKGLEIARSTSRASEASRGQIMSLQREKARMEEQNAVLNKQLGDASLTIAGLEKKVEKLQLNVEDLNHEVAREVKASRNAEKASSNYTIQLAEANRTIESERQLRTQAQTTVRAMQATLDSRDKELEELRAQMLRILKAVDPEVSIPAQGDASHDKIMSQNFDMLRKIEELQQNLRIQTAARTNADAQLADLRANRAESPVRAKLEEIHPNEAPFNGSPTQKRSKVNGRRNSVLSTPTRRVNNENDVIPDSGRSDRTADILSFNNKQDLKTEVEELQNQLQISQMQNRHLQSQLERITPTPEMNLDDSPSVRRMKKLEQANSRLHDMLDDSTKKVSQLEKSIRSGELSVRDIQTKSHEEILDLLNSQEDSRRALLHNHNDAIAELADVKEHFEKMRHERARLEVELRDTKSDLQEMSVAREQEATSRSQLLQELTDLQIRLDAESSQLADVTSSLEMYKSRADEYFSKLEQAEIAVLKATRAEQFAKSQAKEAEEAYAEILSQRNKSDGSMEDVLRQNQRLEEKLEDLSTDLEAALQSKKRLQHELEDYRNQRAIDLEDKESQMEQTRKKYQAEFATLTKELDIAREEKLFKQSEIVRLREELDDLRSKWDDEVLNSTTWSKEKARLESTLADVVSSRDEAVSAHNEAQSKVVSLLSQVRTLRSSVDDLTAERDTLMREKSSIEARLKEAKANLEDLAKSESPAMRNAANTDKEILDLKSSLAQQEDIAAAAVEKMRRAESLATEVQKEIAAEREISAGLSKQKAELEKSLSEVQVRLVDLETKGYTSGSQDIKFLHKRIQEVSTTPDSENEPPNNVTLESQLEAQENERSKSQRSVRNVDRIVKDLQSQLERKDKQAVQLNDDVSRLRDRVEKLLVTVDELQASESDIQLSARRAERELREEKEKTLRLERELEGWKHLRMEKGSVNGSVRLSTGLEGTRRLSGWRNGTGSGGDADETASLGGTGVEVPKRTSSIGRKPSLTKGFL</sequence>
<proteinExistence type="inferred from homology"/>
<accession>A0AAX6MVE8</accession>
<feature type="coiled-coil region" evidence="10">
    <location>
        <begin position="1713"/>
        <end position="1781"/>
    </location>
</feature>
<protein>
    <submittedName>
        <fullName evidence="14">Uncharacterized protein</fullName>
    </submittedName>
</protein>
<evidence type="ECO:0000256" key="11">
    <source>
        <dbReference type="SAM" id="MobiDB-lite"/>
    </source>
</evidence>
<dbReference type="GO" id="GO:0005524">
    <property type="term" value="F:ATP binding"/>
    <property type="evidence" value="ECO:0007669"/>
    <property type="project" value="UniProtKB-UniRule"/>
</dbReference>
<dbReference type="PANTHER" id="PTHR13140:SF857">
    <property type="entry name" value="MYOSIN-11"/>
    <property type="match status" value="1"/>
</dbReference>
<dbReference type="GO" id="GO:1902404">
    <property type="term" value="P:mitotic actomyosin contractile ring contraction"/>
    <property type="evidence" value="ECO:0007669"/>
    <property type="project" value="UniProtKB-ARBA"/>
</dbReference>
<keyword evidence="15" id="KW-1185">Reference proteome</keyword>
<dbReference type="InterPro" id="IPR027417">
    <property type="entry name" value="P-loop_NTPase"/>
</dbReference>
<evidence type="ECO:0000256" key="6">
    <source>
        <dbReference type="ARBA" id="ARBA00023175"/>
    </source>
</evidence>
<feature type="coiled-coil region" evidence="10">
    <location>
        <begin position="2106"/>
        <end position="2231"/>
    </location>
</feature>
<feature type="coiled-coil region" evidence="10">
    <location>
        <begin position="2263"/>
        <end position="2367"/>
    </location>
</feature>
<dbReference type="Gene3D" id="1.20.58.530">
    <property type="match status" value="1"/>
</dbReference>
<dbReference type="GO" id="GO:0016459">
    <property type="term" value="C:myosin complex"/>
    <property type="evidence" value="ECO:0007669"/>
    <property type="project" value="UniProtKB-KW"/>
</dbReference>
<dbReference type="GO" id="GO:0007015">
    <property type="term" value="P:actin filament organization"/>
    <property type="evidence" value="ECO:0007669"/>
    <property type="project" value="TreeGrafter"/>
</dbReference>
<dbReference type="PANTHER" id="PTHR13140">
    <property type="entry name" value="MYOSIN"/>
    <property type="match status" value="1"/>
</dbReference>
<dbReference type="FunFam" id="3.40.850.10:FF:000101">
    <property type="entry name" value="Slow myosin heavy chain 2"/>
    <property type="match status" value="1"/>
</dbReference>
<evidence type="ECO:0000256" key="4">
    <source>
        <dbReference type="ARBA" id="ARBA00023054"/>
    </source>
</evidence>
<feature type="coiled-coil region" evidence="10">
    <location>
        <begin position="1832"/>
        <end position="2056"/>
    </location>
</feature>
<dbReference type="Gene3D" id="1.20.5.340">
    <property type="match status" value="1"/>
</dbReference>
<feature type="region of interest" description="Actin-binding" evidence="9">
    <location>
        <begin position="744"/>
        <end position="766"/>
    </location>
</feature>
<dbReference type="CDD" id="cd01377">
    <property type="entry name" value="MYSc_class_II"/>
    <property type="match status" value="1"/>
</dbReference>
<keyword evidence="3 9" id="KW-0067">ATP-binding</keyword>
<dbReference type="GO" id="GO:0000146">
    <property type="term" value="F:microfilament motor activity"/>
    <property type="evidence" value="ECO:0007669"/>
    <property type="project" value="TreeGrafter"/>
</dbReference>
<keyword evidence="4 10" id="KW-0175">Coiled coil</keyword>
<evidence type="ECO:0000256" key="10">
    <source>
        <dbReference type="SAM" id="Coils"/>
    </source>
</evidence>
<dbReference type="EMBL" id="JBANMG010000002">
    <property type="protein sequence ID" value="KAK6956403.1"/>
    <property type="molecule type" value="Genomic_DNA"/>
</dbReference>
<name>A0AAX6MVE8_9PEZI</name>
<feature type="compositionally biased region" description="Polar residues" evidence="11">
    <location>
        <begin position="79"/>
        <end position="89"/>
    </location>
</feature>
<dbReference type="Proteomes" id="UP001369815">
    <property type="component" value="Unassembled WGS sequence"/>
</dbReference>
<evidence type="ECO:0000256" key="8">
    <source>
        <dbReference type="ARBA" id="ARBA00064372"/>
    </source>
</evidence>
<dbReference type="Gene3D" id="3.40.850.10">
    <property type="entry name" value="Kinesin motor domain"/>
    <property type="match status" value="1"/>
</dbReference>
<dbReference type="PROSITE" id="PS50096">
    <property type="entry name" value="IQ"/>
    <property type="match status" value="1"/>
</dbReference>
<feature type="coiled-coil region" evidence="10">
    <location>
        <begin position="936"/>
        <end position="1082"/>
    </location>
</feature>
<dbReference type="Gene3D" id="2.30.30.360">
    <property type="entry name" value="Myosin S1 fragment, N-terminal"/>
    <property type="match status" value="1"/>
</dbReference>
<keyword evidence="5 9" id="KW-0518">Myosin</keyword>